<evidence type="ECO:0000256" key="4">
    <source>
        <dbReference type="ARBA" id="ARBA00022692"/>
    </source>
</evidence>
<reference evidence="10 11" key="1">
    <citation type="submission" date="2016-10" db="EMBL/GenBank/DDBJ databases">
        <authorList>
            <person name="de Groot N.N."/>
        </authorList>
    </citation>
    <scope>NUCLEOTIDE SEQUENCE [LARGE SCALE GENOMIC DNA]</scope>
    <source>
        <strain evidence="10 11">CGMCC 4.2023</strain>
    </source>
</reference>
<evidence type="ECO:0000313" key="11">
    <source>
        <dbReference type="Proteomes" id="UP000236754"/>
    </source>
</evidence>
<comment type="subcellular location">
    <subcellularLocation>
        <location evidence="1 7">Cell membrane</location>
        <topology evidence="1 7">Multi-pass membrane protein</topology>
    </subcellularLocation>
</comment>
<dbReference type="CDD" id="cd06261">
    <property type="entry name" value="TM_PBP2"/>
    <property type="match status" value="1"/>
</dbReference>
<feature type="transmembrane region" description="Helical" evidence="7">
    <location>
        <begin position="276"/>
        <end position="294"/>
    </location>
</feature>
<dbReference type="GO" id="GO:0055085">
    <property type="term" value="P:transmembrane transport"/>
    <property type="evidence" value="ECO:0007669"/>
    <property type="project" value="InterPro"/>
</dbReference>
<protein>
    <submittedName>
        <fullName evidence="10">Multiple sugar transport system permease protein</fullName>
    </submittedName>
</protein>
<dbReference type="InterPro" id="IPR035906">
    <property type="entry name" value="MetI-like_sf"/>
</dbReference>
<feature type="domain" description="ABC transmembrane type-1" evidence="9">
    <location>
        <begin position="103"/>
        <end position="294"/>
    </location>
</feature>
<feature type="transmembrane region" description="Helical" evidence="7">
    <location>
        <begin position="172"/>
        <end position="198"/>
    </location>
</feature>
<dbReference type="OrthoDB" id="5138956at2"/>
<evidence type="ECO:0000256" key="6">
    <source>
        <dbReference type="ARBA" id="ARBA00023136"/>
    </source>
</evidence>
<dbReference type="PANTHER" id="PTHR43744:SF3">
    <property type="entry name" value="LACTOSE TRANSPORT SYSTEM PERMEASE PROTEIN LACG"/>
    <property type="match status" value="1"/>
</dbReference>
<keyword evidence="4 7" id="KW-0812">Transmembrane</keyword>
<dbReference type="Gene3D" id="1.10.3720.10">
    <property type="entry name" value="MetI-like"/>
    <property type="match status" value="1"/>
</dbReference>
<dbReference type="PROSITE" id="PS50928">
    <property type="entry name" value="ABC_TM1"/>
    <property type="match status" value="1"/>
</dbReference>
<feature type="transmembrane region" description="Helical" evidence="7">
    <location>
        <begin position="142"/>
        <end position="160"/>
    </location>
</feature>
<dbReference type="AlphaFoldDB" id="A0A1H5X503"/>
<keyword evidence="6 7" id="KW-0472">Membrane</keyword>
<evidence type="ECO:0000256" key="7">
    <source>
        <dbReference type="RuleBase" id="RU363032"/>
    </source>
</evidence>
<feature type="transmembrane region" description="Helical" evidence="7">
    <location>
        <begin position="109"/>
        <end position="130"/>
    </location>
</feature>
<keyword evidence="5 7" id="KW-1133">Transmembrane helix</keyword>
<dbReference type="Proteomes" id="UP000236754">
    <property type="component" value="Unassembled WGS sequence"/>
</dbReference>
<dbReference type="GO" id="GO:0005886">
    <property type="term" value="C:plasma membrane"/>
    <property type="evidence" value="ECO:0007669"/>
    <property type="project" value="UniProtKB-SubCell"/>
</dbReference>
<feature type="transmembrane region" description="Helical" evidence="7">
    <location>
        <begin position="43"/>
        <end position="61"/>
    </location>
</feature>
<sequence length="308" mass="32979">MTTIPLGPADGASAAGRTNGTAGSGGESGSDGGRLARRISAKVVIAVLLTAYGLVSVYPFLWMVSAAFKNQIEVVRGGHLIPHQPTLHTLTSTWNQLHFFRYFVNSLEVTAMTVVLTLVVYAAAGYAFAVLDFPGRGLLQKLFISLLFVPGITVMLPIVLLEDKLHLLGSHIGLVLPFVNGGAPLSILLMTGAFSAVPKELRESARVDGANEFHVFTRIYLPLSRPALITVGLLTAIPTWNEYLLTRVSLNNPGSYTLPLGLQTLSSENVPHYNEMMAGALIVVVPVVLLFLSLQRYFVNGLVGAVKG</sequence>
<feature type="compositionally biased region" description="Gly residues" evidence="8">
    <location>
        <begin position="22"/>
        <end position="32"/>
    </location>
</feature>
<name>A0A1H5X503_9ACTN</name>
<accession>A0A1H5X503</accession>
<proteinExistence type="inferred from homology"/>
<dbReference type="RefSeq" id="WP_103884867.1">
    <property type="nucleotide sequence ID" value="NZ_FNVU01000003.1"/>
</dbReference>
<dbReference type="Pfam" id="PF00528">
    <property type="entry name" value="BPD_transp_1"/>
    <property type="match status" value="1"/>
</dbReference>
<evidence type="ECO:0000259" key="9">
    <source>
        <dbReference type="PROSITE" id="PS50928"/>
    </source>
</evidence>
<keyword evidence="11" id="KW-1185">Reference proteome</keyword>
<evidence type="ECO:0000256" key="3">
    <source>
        <dbReference type="ARBA" id="ARBA00022475"/>
    </source>
</evidence>
<evidence type="ECO:0000256" key="5">
    <source>
        <dbReference type="ARBA" id="ARBA00022989"/>
    </source>
</evidence>
<gene>
    <name evidence="10" type="ORF">SAMN05216223_10385</name>
</gene>
<dbReference type="PANTHER" id="PTHR43744">
    <property type="entry name" value="ABC TRANSPORTER PERMEASE PROTEIN MG189-RELATED-RELATED"/>
    <property type="match status" value="1"/>
</dbReference>
<dbReference type="SUPFAM" id="SSF161098">
    <property type="entry name" value="MetI-like"/>
    <property type="match status" value="1"/>
</dbReference>
<dbReference type="InterPro" id="IPR000515">
    <property type="entry name" value="MetI-like"/>
</dbReference>
<keyword evidence="3" id="KW-1003">Cell membrane</keyword>
<keyword evidence="2 7" id="KW-0813">Transport</keyword>
<evidence type="ECO:0000256" key="2">
    <source>
        <dbReference type="ARBA" id="ARBA00022448"/>
    </source>
</evidence>
<evidence type="ECO:0000313" key="10">
    <source>
        <dbReference type="EMBL" id="SEG06356.1"/>
    </source>
</evidence>
<comment type="similarity">
    <text evidence="7">Belongs to the binding-protein-dependent transport system permease family.</text>
</comment>
<organism evidence="10 11">
    <name type="scientific">Actinacidiphila yanglinensis</name>
    <dbReference type="NCBI Taxonomy" id="310779"/>
    <lineage>
        <taxon>Bacteria</taxon>
        <taxon>Bacillati</taxon>
        <taxon>Actinomycetota</taxon>
        <taxon>Actinomycetes</taxon>
        <taxon>Kitasatosporales</taxon>
        <taxon>Streptomycetaceae</taxon>
        <taxon>Actinacidiphila</taxon>
    </lineage>
</organism>
<dbReference type="EMBL" id="FNVU01000003">
    <property type="protein sequence ID" value="SEG06356.1"/>
    <property type="molecule type" value="Genomic_DNA"/>
</dbReference>
<feature type="region of interest" description="Disordered" evidence="8">
    <location>
        <begin position="1"/>
        <end position="33"/>
    </location>
</feature>
<evidence type="ECO:0000256" key="8">
    <source>
        <dbReference type="SAM" id="MobiDB-lite"/>
    </source>
</evidence>
<keyword evidence="10" id="KW-0762">Sugar transport</keyword>
<evidence type="ECO:0000256" key="1">
    <source>
        <dbReference type="ARBA" id="ARBA00004651"/>
    </source>
</evidence>